<keyword evidence="2" id="KW-1185">Reference proteome</keyword>
<dbReference type="Proteomes" id="UP000322634">
    <property type="component" value="Unassembled WGS sequence"/>
</dbReference>
<dbReference type="RefSeq" id="WP_148356062.1">
    <property type="nucleotide sequence ID" value="NZ_JBHSBF010000041.1"/>
</dbReference>
<name>A0A5D0TNY4_9ACTN</name>
<dbReference type="SUPFAM" id="SSF56219">
    <property type="entry name" value="DNase I-like"/>
    <property type="match status" value="1"/>
</dbReference>
<gene>
    <name evidence="1" type="ORF">FXF65_41950</name>
</gene>
<dbReference type="OrthoDB" id="3452444at2"/>
<dbReference type="Gene3D" id="3.60.10.10">
    <property type="entry name" value="Endonuclease/exonuclease/phosphatase"/>
    <property type="match status" value="1"/>
</dbReference>
<comment type="caution">
    <text evidence="1">The sequence shown here is derived from an EMBL/GenBank/DDBJ whole genome shotgun (WGS) entry which is preliminary data.</text>
</comment>
<evidence type="ECO:0000313" key="1">
    <source>
        <dbReference type="EMBL" id="TYC07574.1"/>
    </source>
</evidence>
<sequence>MPNAVTVRVGLYNPSRTGPDVGYHADPDGEAPMREQLALLASLELDLVGIVQVPCAPDDLDCGPRVADRLEMAWHAVIPSPFYDHGIAVLARTGGNLEVVAEHHQTGKPWAHCLAAIDVRVKGRRLPLRFLVGHAATSPTARLTEAEHLATHLESTADTPDIVYAADFRAAALGESPDTSRASADHAAAITDTRPAAVLHRAGLLDVGEATSDHAPTIGHDPADPVAYRRHRIHSTLPASAVTGHGIVDEDRPLSRHRPVWAQFTLDVDDDPGDPRASRL</sequence>
<organism evidence="1 2">
    <name type="scientific">Actinomadura syzygii</name>
    <dbReference type="NCBI Taxonomy" id="1427538"/>
    <lineage>
        <taxon>Bacteria</taxon>
        <taxon>Bacillati</taxon>
        <taxon>Actinomycetota</taxon>
        <taxon>Actinomycetes</taxon>
        <taxon>Streptosporangiales</taxon>
        <taxon>Thermomonosporaceae</taxon>
        <taxon>Actinomadura</taxon>
    </lineage>
</organism>
<reference evidence="1 2" key="1">
    <citation type="submission" date="2019-08" db="EMBL/GenBank/DDBJ databases">
        <title>Actinomadura sp. nov. CYP1-5 isolated from mountain soil.</title>
        <authorList>
            <person name="Songsumanus A."/>
            <person name="Kuncharoen N."/>
            <person name="Kudo T."/>
            <person name="Yuki M."/>
            <person name="Igarashi Y."/>
            <person name="Tanasupawat S."/>
        </authorList>
    </citation>
    <scope>NUCLEOTIDE SEQUENCE [LARGE SCALE GENOMIC DNA]</scope>
    <source>
        <strain evidence="1 2">GKU157</strain>
    </source>
</reference>
<accession>A0A5D0TNY4</accession>
<dbReference type="AlphaFoldDB" id="A0A5D0TNY4"/>
<evidence type="ECO:0008006" key="3">
    <source>
        <dbReference type="Google" id="ProtNLM"/>
    </source>
</evidence>
<dbReference type="InterPro" id="IPR036691">
    <property type="entry name" value="Endo/exonu/phosph_ase_sf"/>
</dbReference>
<evidence type="ECO:0000313" key="2">
    <source>
        <dbReference type="Proteomes" id="UP000322634"/>
    </source>
</evidence>
<dbReference type="EMBL" id="VSFF01000021">
    <property type="protein sequence ID" value="TYC07574.1"/>
    <property type="molecule type" value="Genomic_DNA"/>
</dbReference>
<protein>
    <recommendedName>
        <fullName evidence="3">Endonuclease/exonuclease/phosphatase family protein</fullName>
    </recommendedName>
</protein>
<proteinExistence type="predicted"/>